<protein>
    <recommendedName>
        <fullName evidence="4">DUF4386 domain-containing protein</fullName>
    </recommendedName>
</protein>
<keyword evidence="3" id="KW-1185">Reference proteome</keyword>
<feature type="transmembrane region" description="Helical" evidence="1">
    <location>
        <begin position="51"/>
        <end position="73"/>
    </location>
</feature>
<dbReference type="KEGG" id="amog:QRX60_33740"/>
<dbReference type="RefSeq" id="WP_285995478.1">
    <property type="nucleotide sequence ID" value="NZ_CP127295.1"/>
</dbReference>
<evidence type="ECO:0000313" key="2">
    <source>
        <dbReference type="EMBL" id="WIX98995.1"/>
    </source>
</evidence>
<feature type="transmembrane region" description="Helical" evidence="1">
    <location>
        <begin position="118"/>
        <end position="136"/>
    </location>
</feature>
<evidence type="ECO:0000256" key="1">
    <source>
        <dbReference type="SAM" id="Phobius"/>
    </source>
</evidence>
<evidence type="ECO:0000313" key="3">
    <source>
        <dbReference type="Proteomes" id="UP001239397"/>
    </source>
</evidence>
<organism evidence="2 3">
    <name type="scientific">Amycolatopsis mongoliensis</name>
    <dbReference type="NCBI Taxonomy" id="715475"/>
    <lineage>
        <taxon>Bacteria</taxon>
        <taxon>Bacillati</taxon>
        <taxon>Actinomycetota</taxon>
        <taxon>Actinomycetes</taxon>
        <taxon>Pseudonocardiales</taxon>
        <taxon>Pseudonocardiaceae</taxon>
        <taxon>Amycolatopsis</taxon>
    </lineage>
</organism>
<keyword evidence="1" id="KW-0472">Membrane</keyword>
<gene>
    <name evidence="2" type="ORF">QRX60_33740</name>
</gene>
<sequence length="208" mass="20863">MSTPRAITGAAVFLVAYLAVSFAGALADRSLPLPDAPAADVAAYYGANPAAAVVVALLQVVSVLGFAAFAWVVSRGPARAVAAVSVLAMVVSSALTVVLAIVAGSASLDTVQTLRLGSFYAGGVVNVVTLGIFVVTAANQRVGAPTRWFGYVAGGLAVLSVLSPAFSFASALLPVGRVLSMVWTVVAAIVLARSRRTGRAVSTRGSAS</sequence>
<dbReference type="EMBL" id="CP127295">
    <property type="protein sequence ID" value="WIX98995.1"/>
    <property type="molecule type" value="Genomic_DNA"/>
</dbReference>
<evidence type="ECO:0008006" key="4">
    <source>
        <dbReference type="Google" id="ProtNLM"/>
    </source>
</evidence>
<keyword evidence="1" id="KW-0812">Transmembrane</keyword>
<accession>A0A9Y2NAV5</accession>
<feature type="transmembrane region" description="Helical" evidence="1">
    <location>
        <begin position="175"/>
        <end position="192"/>
    </location>
</feature>
<proteinExistence type="predicted"/>
<keyword evidence="1" id="KW-1133">Transmembrane helix</keyword>
<dbReference type="Proteomes" id="UP001239397">
    <property type="component" value="Chromosome"/>
</dbReference>
<dbReference type="AlphaFoldDB" id="A0A9Y2NAV5"/>
<name>A0A9Y2NAV5_9PSEU</name>
<feature type="transmembrane region" description="Helical" evidence="1">
    <location>
        <begin position="80"/>
        <end position="106"/>
    </location>
</feature>
<feature type="transmembrane region" description="Helical" evidence="1">
    <location>
        <begin position="148"/>
        <end position="169"/>
    </location>
</feature>
<reference evidence="2 3" key="1">
    <citation type="submission" date="2023-06" db="EMBL/GenBank/DDBJ databases">
        <authorList>
            <person name="Oyuntsetseg B."/>
            <person name="Kim S.B."/>
        </authorList>
    </citation>
    <scope>NUCLEOTIDE SEQUENCE [LARGE SCALE GENOMIC DNA]</scope>
    <source>
        <strain evidence="2 3">4-36</strain>
    </source>
</reference>